<reference evidence="3 4" key="1">
    <citation type="submission" date="2019-03" db="EMBL/GenBank/DDBJ databases">
        <title>Genomic Encyclopedia of Type Strains, Phase IV (KMG-IV): sequencing the most valuable type-strain genomes for metagenomic binning, comparative biology and taxonomic classification.</title>
        <authorList>
            <person name="Goeker M."/>
        </authorList>
    </citation>
    <scope>NUCLEOTIDE SEQUENCE [LARGE SCALE GENOMIC DNA]</scope>
    <source>
        <strain evidence="3 4">DSM 16326</strain>
    </source>
</reference>
<dbReference type="InterPro" id="IPR038673">
    <property type="entry name" value="OprB_sf"/>
</dbReference>
<dbReference type="OrthoDB" id="7058314at2"/>
<organism evidence="3 4">
    <name type="scientific">Thiohalophilus thiocyanatoxydans</name>
    <dbReference type="NCBI Taxonomy" id="381308"/>
    <lineage>
        <taxon>Bacteria</taxon>
        <taxon>Pseudomonadati</taxon>
        <taxon>Pseudomonadota</taxon>
        <taxon>Gammaproteobacteria</taxon>
        <taxon>Thiohalomonadales</taxon>
        <taxon>Thiohalophilaceae</taxon>
        <taxon>Thiohalophilus</taxon>
    </lineage>
</organism>
<dbReference type="Proteomes" id="UP000294914">
    <property type="component" value="Unassembled WGS sequence"/>
</dbReference>
<keyword evidence="4" id="KW-1185">Reference proteome</keyword>
<dbReference type="GO" id="GO:0015288">
    <property type="term" value="F:porin activity"/>
    <property type="evidence" value="ECO:0007669"/>
    <property type="project" value="InterPro"/>
</dbReference>
<dbReference type="Gene3D" id="2.40.160.180">
    <property type="entry name" value="Carbohydrate-selective porin OprB"/>
    <property type="match status" value="1"/>
</dbReference>
<dbReference type="Pfam" id="PF04966">
    <property type="entry name" value="OprB"/>
    <property type="match status" value="1"/>
</dbReference>
<evidence type="ECO:0000313" key="3">
    <source>
        <dbReference type="EMBL" id="TDY03652.1"/>
    </source>
</evidence>
<dbReference type="AlphaFoldDB" id="A0A4R8IRJ8"/>
<sequence>MHTLWTRIKITLFISVVCPIVWADEPQIRHGVLLEREGDIQVQGGLTATYQNANDKRIEEEGLVSVDLVAELPVGNGIVTTYAEANLSPRTNGISNEIPEANGDAGTALDRDGKGRLQISEVHYSRSFGDNSLTIGLLDPDCRLDSSRVANDETRQFLSTPFVNNPTIAFPDYSLGACMHIERTSGRPGMNLLLTSSHGLADNPDVSYSELFDIGASGKGVFIGTELYWQKARNIWRVGLWQSTADTSYIDGSGQVDDNYGIYMSSDHKLYQYQLNIRLGMANSDVSEVSDFIGLALETDVTGHTLGAALARTGVSKKIQAKMNNRYQSELYLRYAFSDGIQLTPSLQWIKHSKFDTGDEERDEDMLVFSFRVSYLFQ</sequence>
<evidence type="ECO:0000256" key="2">
    <source>
        <dbReference type="RuleBase" id="RU363072"/>
    </source>
</evidence>
<dbReference type="GO" id="GO:0008643">
    <property type="term" value="P:carbohydrate transport"/>
    <property type="evidence" value="ECO:0007669"/>
    <property type="project" value="InterPro"/>
</dbReference>
<dbReference type="EMBL" id="SOQX01000001">
    <property type="protein sequence ID" value="TDY03652.1"/>
    <property type="molecule type" value="Genomic_DNA"/>
</dbReference>
<evidence type="ECO:0000313" key="4">
    <source>
        <dbReference type="Proteomes" id="UP000294914"/>
    </source>
</evidence>
<dbReference type="RefSeq" id="WP_134080244.1">
    <property type="nucleotide sequence ID" value="NZ_SOQX01000001.1"/>
</dbReference>
<comment type="caution">
    <text evidence="3">The sequence shown here is derived from an EMBL/GenBank/DDBJ whole genome shotgun (WGS) entry which is preliminary data.</text>
</comment>
<dbReference type="GO" id="GO:0016020">
    <property type="term" value="C:membrane"/>
    <property type="evidence" value="ECO:0007669"/>
    <property type="project" value="InterPro"/>
</dbReference>
<name>A0A4R8IRJ8_9GAMM</name>
<evidence type="ECO:0000256" key="1">
    <source>
        <dbReference type="ARBA" id="ARBA00008769"/>
    </source>
</evidence>
<dbReference type="InterPro" id="IPR007049">
    <property type="entry name" value="Carb-sel_porin_OprB"/>
</dbReference>
<comment type="similarity">
    <text evidence="1 2">Belongs to the OprB family.</text>
</comment>
<protein>
    <submittedName>
        <fullName evidence="3">Carbohydrate-selective porin (OprB family)</fullName>
    </submittedName>
</protein>
<accession>A0A4R8IRJ8</accession>
<proteinExistence type="inferred from homology"/>
<gene>
    <name evidence="3" type="ORF">EDC23_0021</name>
</gene>